<evidence type="ECO:0000256" key="2">
    <source>
        <dbReference type="ARBA" id="ARBA00004906"/>
    </source>
</evidence>
<dbReference type="Gene3D" id="3.30.2410.10">
    <property type="entry name" value="Hect, E3 ligase catalytic domain"/>
    <property type="match status" value="1"/>
</dbReference>
<dbReference type="SUPFAM" id="SSF56204">
    <property type="entry name" value="Hect, E3 ligase catalytic domain"/>
    <property type="match status" value="1"/>
</dbReference>
<reference evidence="9 10" key="1">
    <citation type="submission" date="2018-11" db="EMBL/GenBank/DDBJ databases">
        <title>Genome assembly of Steccherinum ochraceum LE-BIN_3174, the white-rot fungus of the Steccherinaceae family (The Residual Polyporoid clade, Polyporales, Basidiomycota).</title>
        <authorList>
            <person name="Fedorova T.V."/>
            <person name="Glazunova O.A."/>
            <person name="Landesman E.O."/>
            <person name="Moiseenko K.V."/>
            <person name="Psurtseva N.V."/>
            <person name="Savinova O.S."/>
            <person name="Shakhova N.V."/>
            <person name="Tyazhelova T.V."/>
            <person name="Vasina D.V."/>
        </authorList>
    </citation>
    <scope>NUCLEOTIDE SEQUENCE [LARGE SCALE GENOMIC DNA]</scope>
    <source>
        <strain evidence="9 10">LE-BIN_3174</strain>
    </source>
</reference>
<dbReference type="PROSITE" id="PS50237">
    <property type="entry name" value="HECT"/>
    <property type="match status" value="1"/>
</dbReference>
<dbReference type="PANTHER" id="PTHR45700">
    <property type="entry name" value="UBIQUITIN-PROTEIN LIGASE E3C"/>
    <property type="match status" value="1"/>
</dbReference>
<evidence type="ECO:0000256" key="6">
    <source>
        <dbReference type="PROSITE-ProRule" id="PRU00104"/>
    </source>
</evidence>
<dbReference type="PROSITE" id="PS50096">
    <property type="entry name" value="IQ"/>
    <property type="match status" value="1"/>
</dbReference>
<keyword evidence="4" id="KW-0808">Transferase</keyword>
<feature type="active site" description="Glycyl thioester intermediate" evidence="6">
    <location>
        <position position="965"/>
    </location>
</feature>
<keyword evidence="10" id="KW-1185">Reference proteome</keyword>
<protein>
    <recommendedName>
        <fullName evidence="3">HECT-type E3 ubiquitin transferase</fullName>
        <ecNumber evidence="3">2.3.2.26</ecNumber>
    </recommendedName>
</protein>
<feature type="domain" description="HECT" evidence="8">
    <location>
        <begin position="661"/>
        <end position="997"/>
    </location>
</feature>
<dbReference type="EC" id="2.3.2.26" evidence="3"/>
<comment type="pathway">
    <text evidence="2">Protein modification; protein ubiquitination.</text>
</comment>
<evidence type="ECO:0000256" key="5">
    <source>
        <dbReference type="ARBA" id="ARBA00022786"/>
    </source>
</evidence>
<dbReference type="GO" id="GO:0006511">
    <property type="term" value="P:ubiquitin-dependent protein catabolic process"/>
    <property type="evidence" value="ECO:0007669"/>
    <property type="project" value="TreeGrafter"/>
</dbReference>
<accession>A0A4R0R5P2</accession>
<dbReference type="Gene3D" id="3.90.1750.10">
    <property type="entry name" value="Hect, E3 ligase catalytic domains"/>
    <property type="match status" value="1"/>
</dbReference>
<comment type="caution">
    <text evidence="9">The sequence shown here is derived from an EMBL/GenBank/DDBJ whole genome shotgun (WGS) entry which is preliminary data.</text>
</comment>
<dbReference type="CDD" id="cd00078">
    <property type="entry name" value="HECTc"/>
    <property type="match status" value="1"/>
</dbReference>
<dbReference type="SMART" id="SM00119">
    <property type="entry name" value="HECTc"/>
    <property type="match status" value="1"/>
</dbReference>
<name>A0A4R0R5P2_9APHY</name>
<dbReference type="InterPro" id="IPR000569">
    <property type="entry name" value="HECT_dom"/>
</dbReference>
<dbReference type="Pfam" id="PF00632">
    <property type="entry name" value="HECT"/>
    <property type="match status" value="1"/>
</dbReference>
<feature type="compositionally biased region" description="Basic and acidic residues" evidence="7">
    <location>
        <begin position="1"/>
        <end position="16"/>
    </location>
</feature>
<organism evidence="9 10">
    <name type="scientific">Steccherinum ochraceum</name>
    <dbReference type="NCBI Taxonomy" id="92696"/>
    <lineage>
        <taxon>Eukaryota</taxon>
        <taxon>Fungi</taxon>
        <taxon>Dikarya</taxon>
        <taxon>Basidiomycota</taxon>
        <taxon>Agaricomycotina</taxon>
        <taxon>Agaricomycetes</taxon>
        <taxon>Polyporales</taxon>
        <taxon>Steccherinaceae</taxon>
        <taxon>Steccherinum</taxon>
    </lineage>
</organism>
<dbReference type="AlphaFoldDB" id="A0A4R0R5P2"/>
<evidence type="ECO:0000259" key="8">
    <source>
        <dbReference type="PROSITE" id="PS50237"/>
    </source>
</evidence>
<dbReference type="PANTHER" id="PTHR45700:SF2">
    <property type="entry name" value="UBIQUITIN-PROTEIN LIGASE E3C"/>
    <property type="match status" value="1"/>
</dbReference>
<dbReference type="InterPro" id="IPR035983">
    <property type="entry name" value="Hect_E3_ubiquitin_ligase"/>
</dbReference>
<sequence>MDSHLFGGDSRRRREINLGGSTTASTSTAILQDAKVRRAQREHLKKMEQSATTLQAYWRCAADRKRVKKVLRERFQQDPSSTTGLRCLVLIGGDESVLGAWSSAMVSSGEERLSESLSDPSWIALLPRTMLLLLQSLANDPQSQHASSHVAALSIVLSRSVPVTEYLLRHTYYSFLGRAIISIPIQSKSSSPTLPALINLLVSPFALLDSMDDLYKQALEDMLSFILTIPLLPNRLPIASLTFLAPRIPLTSLHLIDASRVISNATTVEQKIHLLANLCAFAPPRYPTLSAESLAAYLNFTLSLMCLLPTHALEPPQRKAEAVAQPVWSDDSDSDHETQVAVVSSFAAPKVRLPELDTKTRNRLQTLPSATHINSLLEAVRKHRSAQLSLFAWCVALSDVWPKQKDKIFGAVTVYGGGGLVRELYRAHVRPSPLGQDLDSTTLMSPLHASYWPPLLFLVDLYSQSLLTMGDDEFFSTGSSSNHPRNPLTVDELKSFSRQLLNIAFTLYWREDQTNVNDGTIPGSLNLKWESVRQKITKCLQAIHARDSRRPFVPPEHWLVTAELDMGPFIEAAIYEERQLAQPEGARPMSKRQVATLSPRLGVLNNIPFAIPFETRVSIFRSFIQNDAENRGISRYSHPMGMARITVRRGNIAQDGFDRLQGVDLKAPVAITFIDQFGQEEAGIDGGGVFKEFLTALCKEVFDTDRGLWLETKNNELYPNPHSYAVESHSLNWYRFIGRILGKALYEGILVDVAFAGFFLAKWLGKQSFLDDLASLDPQLYQGLIFLKHQTGSVEELSLNFTVAEEEFGVTKSRPLIPNGENIAVTRENRLQYIYLVSHYRLNKQIRQQSDAFFDGLSEMIDPKWLRMFNQQELQILLGGVDAPVDLEDLRVNTKYGGLYDDHEPTIEKFWKVANTLDQEQRRNLLRFVTSCSRPPLLGFKELIPNFAIRDAGADQHRLPTASTCVNLLKLPRYTSEKMLREKLIQAINSNAGFDLS</sequence>
<feature type="region of interest" description="Disordered" evidence="7">
    <location>
        <begin position="1"/>
        <end position="22"/>
    </location>
</feature>
<dbReference type="Gene3D" id="3.30.2160.10">
    <property type="entry name" value="Hect, E3 ligase catalytic domain"/>
    <property type="match status" value="1"/>
</dbReference>
<dbReference type="Proteomes" id="UP000292702">
    <property type="component" value="Unassembled WGS sequence"/>
</dbReference>
<evidence type="ECO:0000256" key="4">
    <source>
        <dbReference type="ARBA" id="ARBA00022679"/>
    </source>
</evidence>
<evidence type="ECO:0000256" key="7">
    <source>
        <dbReference type="SAM" id="MobiDB-lite"/>
    </source>
</evidence>
<dbReference type="STRING" id="92696.A0A4R0R5P2"/>
<dbReference type="GO" id="GO:0061630">
    <property type="term" value="F:ubiquitin protein ligase activity"/>
    <property type="evidence" value="ECO:0007669"/>
    <property type="project" value="UniProtKB-EC"/>
</dbReference>
<evidence type="ECO:0000256" key="1">
    <source>
        <dbReference type="ARBA" id="ARBA00000885"/>
    </source>
</evidence>
<dbReference type="OrthoDB" id="8068875at2759"/>
<comment type="catalytic activity">
    <reaction evidence="1">
        <text>S-ubiquitinyl-[E2 ubiquitin-conjugating enzyme]-L-cysteine + [acceptor protein]-L-lysine = [E2 ubiquitin-conjugating enzyme]-L-cysteine + N(6)-ubiquitinyl-[acceptor protein]-L-lysine.</text>
        <dbReference type="EC" id="2.3.2.26"/>
    </reaction>
</comment>
<dbReference type="EMBL" id="RWJN01000347">
    <property type="protein sequence ID" value="TCD62761.1"/>
    <property type="molecule type" value="Genomic_DNA"/>
</dbReference>
<keyword evidence="5 6" id="KW-0833">Ubl conjugation pathway</keyword>
<dbReference type="FunFam" id="3.30.2160.10:FF:000002">
    <property type="entry name" value="Putative Ubiquitin-protein ligase E3C"/>
    <property type="match status" value="1"/>
</dbReference>
<evidence type="ECO:0000313" key="9">
    <source>
        <dbReference type="EMBL" id="TCD62761.1"/>
    </source>
</evidence>
<gene>
    <name evidence="9" type="ORF">EIP91_006433</name>
</gene>
<dbReference type="InterPro" id="IPR044611">
    <property type="entry name" value="E3A/B/C-like"/>
</dbReference>
<evidence type="ECO:0000313" key="10">
    <source>
        <dbReference type="Proteomes" id="UP000292702"/>
    </source>
</evidence>
<dbReference type="GO" id="GO:0000209">
    <property type="term" value="P:protein polyubiquitination"/>
    <property type="evidence" value="ECO:0007669"/>
    <property type="project" value="InterPro"/>
</dbReference>
<dbReference type="FunFam" id="3.30.2410.10:FF:000017">
    <property type="entry name" value="E3 ubiquitin-protein ligase UPL7"/>
    <property type="match status" value="1"/>
</dbReference>
<proteinExistence type="predicted"/>
<evidence type="ECO:0000256" key="3">
    <source>
        <dbReference type="ARBA" id="ARBA00012485"/>
    </source>
</evidence>